<gene>
    <name evidence="1" type="ORF">J2Z83_002031</name>
</gene>
<comment type="caution">
    <text evidence="1">The sequence shown here is derived from an EMBL/GenBank/DDBJ whole genome shotgun (WGS) entry which is preliminary data.</text>
</comment>
<dbReference type="RefSeq" id="WP_209463089.1">
    <property type="nucleotide sequence ID" value="NZ_CP110224.1"/>
</dbReference>
<proteinExistence type="predicted"/>
<organism evidence="1 2">
    <name type="scientific">Virgibacillus natechei</name>
    <dbReference type="NCBI Taxonomy" id="1216297"/>
    <lineage>
        <taxon>Bacteria</taxon>
        <taxon>Bacillati</taxon>
        <taxon>Bacillota</taxon>
        <taxon>Bacilli</taxon>
        <taxon>Bacillales</taxon>
        <taxon>Bacillaceae</taxon>
        <taxon>Virgibacillus</taxon>
    </lineage>
</organism>
<evidence type="ECO:0000313" key="2">
    <source>
        <dbReference type="Proteomes" id="UP001519345"/>
    </source>
</evidence>
<dbReference type="Proteomes" id="UP001519345">
    <property type="component" value="Unassembled WGS sequence"/>
</dbReference>
<reference evidence="1 2" key="1">
    <citation type="submission" date="2021-03" db="EMBL/GenBank/DDBJ databases">
        <title>Genomic Encyclopedia of Type Strains, Phase IV (KMG-IV): sequencing the most valuable type-strain genomes for metagenomic binning, comparative biology and taxonomic classification.</title>
        <authorList>
            <person name="Goeker M."/>
        </authorList>
    </citation>
    <scope>NUCLEOTIDE SEQUENCE [LARGE SCALE GENOMIC DNA]</scope>
    <source>
        <strain evidence="1 2">DSM 25609</strain>
    </source>
</reference>
<name>A0ABS4IGD2_9BACI</name>
<dbReference type="EMBL" id="JAGGKX010000009">
    <property type="protein sequence ID" value="MBP1969923.1"/>
    <property type="molecule type" value="Genomic_DNA"/>
</dbReference>
<accession>A0ABS4IGD2</accession>
<keyword evidence="2" id="KW-1185">Reference proteome</keyword>
<sequence length="105" mass="12539">MSEEKQHKIRKNLRVLSPDLYRYITSKFEEFHNIHTYDVQVDVIKKETGLHIQIRFGDQFAHAEEQFFTFEAIEEPDAEFEEFVKSTADACQKVMVADYFKMMKP</sequence>
<protein>
    <submittedName>
        <fullName evidence="1">Uncharacterized protein</fullName>
    </submittedName>
</protein>
<evidence type="ECO:0000313" key="1">
    <source>
        <dbReference type="EMBL" id="MBP1969923.1"/>
    </source>
</evidence>